<evidence type="ECO:0000313" key="1">
    <source>
        <dbReference type="EMBL" id="OFC63832.1"/>
    </source>
</evidence>
<dbReference type="Proteomes" id="UP000243534">
    <property type="component" value="Unassembled WGS sequence"/>
</dbReference>
<protein>
    <submittedName>
        <fullName evidence="1">Uncharacterized protein</fullName>
    </submittedName>
</protein>
<reference evidence="1 2" key="1">
    <citation type="submission" date="2016-07" db="EMBL/GenBank/DDBJ databases">
        <authorList>
            <person name="Yuval B."/>
        </authorList>
    </citation>
    <scope>NUCLEOTIDE SEQUENCE [LARGE SCALE GENOMIC DNA]</scope>
    <source>
        <strain evidence="1 2">IL</strain>
    </source>
</reference>
<comment type="caution">
    <text evidence="1">The sequence shown here is derived from an EMBL/GenBank/DDBJ whole genome shotgun (WGS) entry which is preliminary data.</text>
</comment>
<name>A0A1E7Z4Y9_9GAMM</name>
<accession>A0A1E7Z4Y9</accession>
<dbReference type="EMBL" id="MAYS01000013">
    <property type="protein sequence ID" value="OFC63832.1"/>
    <property type="molecule type" value="Genomic_DNA"/>
</dbReference>
<gene>
    <name evidence="1" type="ORF">BBW68_00535</name>
</gene>
<proteinExistence type="predicted"/>
<sequence length="73" mass="8119">MAYITDALQRFGDDVGRRAGINIVDFPAGMRHAGRFSDAPVFVQRIVATVRVRLQDTAVFGKVPLWMDSLAVR</sequence>
<organism evidence="1 2">
    <name type="scientific">Candidatus Erwinia dacicola</name>
    <dbReference type="NCBI Taxonomy" id="252393"/>
    <lineage>
        <taxon>Bacteria</taxon>
        <taxon>Pseudomonadati</taxon>
        <taxon>Pseudomonadota</taxon>
        <taxon>Gammaproteobacteria</taxon>
        <taxon>Enterobacterales</taxon>
        <taxon>Erwiniaceae</taxon>
        <taxon>Erwinia</taxon>
    </lineage>
</organism>
<dbReference type="AlphaFoldDB" id="A0A1E7Z4Y9"/>
<evidence type="ECO:0000313" key="2">
    <source>
        <dbReference type="Proteomes" id="UP000243534"/>
    </source>
</evidence>